<dbReference type="EMBL" id="ABWL02000023">
    <property type="protein sequence ID" value="EFE06286.1"/>
    <property type="molecule type" value="Genomic_DNA"/>
</dbReference>
<organism evidence="1 2">
    <name type="scientific">Citrobacter youngae ATCC 29220</name>
    <dbReference type="NCBI Taxonomy" id="500640"/>
    <lineage>
        <taxon>Bacteria</taxon>
        <taxon>Pseudomonadati</taxon>
        <taxon>Pseudomonadota</taxon>
        <taxon>Gammaproteobacteria</taxon>
        <taxon>Enterobacterales</taxon>
        <taxon>Enterobacteriaceae</taxon>
        <taxon>Citrobacter</taxon>
        <taxon>Citrobacter freundii complex</taxon>
    </lineage>
</organism>
<evidence type="ECO:0000313" key="2">
    <source>
        <dbReference type="Proteomes" id="UP000003880"/>
    </source>
</evidence>
<accession>D4BIP2</accession>
<sequence>MRGIRQNGNGDGGRHRQYLIFSLWAITEIINNDGEFASKNGCCEGQYAGKRE</sequence>
<reference evidence="1 2" key="1">
    <citation type="submission" date="2010-02" db="EMBL/GenBank/DDBJ databases">
        <authorList>
            <person name="Weinstock G."/>
            <person name="Sodergren E."/>
            <person name="Clifton S."/>
            <person name="Fulton L."/>
            <person name="Fulton B."/>
            <person name="Courtney L."/>
            <person name="Fronick C."/>
            <person name="Harrison M."/>
            <person name="Strong C."/>
            <person name="Farmer C."/>
            <person name="Delahaunty K."/>
            <person name="Markovic C."/>
            <person name="Hall O."/>
            <person name="Minx P."/>
            <person name="Tomlinson C."/>
            <person name="Mitreva M."/>
            <person name="Nelson J."/>
            <person name="Hou S."/>
            <person name="Wollam A."/>
            <person name="Pepin K.H."/>
            <person name="Johnson M."/>
            <person name="Bhonagiri V."/>
            <person name="Zhang X."/>
            <person name="Suruliraj S."/>
            <person name="Warren W."/>
            <person name="Chinwalla A."/>
            <person name="Mardis E.R."/>
            <person name="Wilson R.K."/>
        </authorList>
    </citation>
    <scope>NUCLEOTIDE SEQUENCE [LARGE SCALE GENOMIC DNA]</scope>
    <source>
        <strain evidence="1 2">ATCC 29220</strain>
    </source>
</reference>
<gene>
    <name evidence="1" type="ORF">CIT292_10409</name>
</gene>
<dbReference type="HOGENOM" id="CLU_3116100_0_0_6"/>
<evidence type="ECO:0000313" key="1">
    <source>
        <dbReference type="EMBL" id="EFE06286.1"/>
    </source>
</evidence>
<proteinExistence type="predicted"/>
<protein>
    <submittedName>
        <fullName evidence="1">Uncharacterized protein</fullName>
    </submittedName>
</protein>
<name>D4BIP2_9ENTR</name>
<dbReference type="AlphaFoldDB" id="D4BIP2"/>
<comment type="caution">
    <text evidence="1">The sequence shown here is derived from an EMBL/GenBank/DDBJ whole genome shotgun (WGS) entry which is preliminary data.</text>
</comment>
<dbReference type="Proteomes" id="UP000003880">
    <property type="component" value="Unassembled WGS sequence"/>
</dbReference>